<dbReference type="GO" id="GO:0004519">
    <property type="term" value="F:endonuclease activity"/>
    <property type="evidence" value="ECO:0007669"/>
    <property type="project" value="UniProtKB-KW"/>
</dbReference>
<sequence length="109" mass="13099">METINIKFDEKQLEEVVKKITEEPKKEKANFYELSDTKHEELKKWSLMYLEFNEVDDTSNKGKLYFGHLFNTLSKECASDFDFSEYGREQVEKLKSQGWKEEVFLNERI</sequence>
<evidence type="ECO:0000313" key="2">
    <source>
        <dbReference type="Proteomes" id="UP000256544"/>
    </source>
</evidence>
<name>A0A343JP74_9CAUD</name>
<reference evidence="1 2" key="1">
    <citation type="submission" date="2017-07" db="EMBL/GenBank/DDBJ databases">
        <title>Comparative genome analysis of lactococcal phages belonging to the virulent 936 group.</title>
        <authorList>
            <person name="Oliveira J."/>
        </authorList>
    </citation>
    <scope>NUCLEOTIDE SEQUENCE [LARGE SCALE GENOMIC DNA]</scope>
</reference>
<keyword evidence="1" id="KW-0255">Endonuclease</keyword>
<organism evidence="1 2">
    <name type="scientific">Lactococcus phage 38503</name>
    <dbReference type="NCBI Taxonomy" id="2029662"/>
    <lineage>
        <taxon>Viruses</taxon>
        <taxon>Duplodnaviria</taxon>
        <taxon>Heunggongvirae</taxon>
        <taxon>Uroviricota</taxon>
        <taxon>Caudoviricetes</taxon>
        <taxon>Skunavirus</taxon>
        <taxon>Skunavirus sv38503</taxon>
    </lineage>
</organism>
<evidence type="ECO:0000313" key="1">
    <source>
        <dbReference type="EMBL" id="ASZ71297.1"/>
    </source>
</evidence>
<dbReference type="EMBL" id="MF448558">
    <property type="protein sequence ID" value="ASZ71297.1"/>
    <property type="molecule type" value="Genomic_DNA"/>
</dbReference>
<keyword evidence="2" id="KW-1185">Reference proteome</keyword>
<keyword evidence="1" id="KW-0540">Nuclease</keyword>
<gene>
    <name evidence="1" type="ORF">38503_41</name>
</gene>
<keyword evidence="1" id="KW-0378">Hydrolase</keyword>
<dbReference type="Proteomes" id="UP000256544">
    <property type="component" value="Segment"/>
</dbReference>
<proteinExistence type="predicted"/>
<accession>A0A343JP74</accession>
<protein>
    <submittedName>
        <fullName evidence="1">HNH endonuclease</fullName>
    </submittedName>
</protein>